<organism evidence="2 3">
    <name type="scientific">Rhizophagus irregularis (strain DAOM 181602 / DAOM 197198 / MUCL 43194)</name>
    <name type="common">Arbuscular mycorrhizal fungus</name>
    <name type="synonym">Glomus intraradices</name>
    <dbReference type="NCBI Taxonomy" id="747089"/>
    <lineage>
        <taxon>Eukaryota</taxon>
        <taxon>Fungi</taxon>
        <taxon>Fungi incertae sedis</taxon>
        <taxon>Mucoromycota</taxon>
        <taxon>Glomeromycotina</taxon>
        <taxon>Glomeromycetes</taxon>
        <taxon>Glomerales</taxon>
        <taxon>Glomeraceae</taxon>
        <taxon>Rhizophagus</taxon>
    </lineage>
</organism>
<name>A0A2P4Q8U7_RHIID</name>
<accession>A0A2P4Q8U7</accession>
<dbReference type="Proteomes" id="UP000018888">
    <property type="component" value="Unassembled WGS sequence"/>
</dbReference>
<dbReference type="EMBL" id="AUPC02000076">
    <property type="protein sequence ID" value="POG74052.1"/>
    <property type="molecule type" value="Genomic_DNA"/>
</dbReference>
<reference evidence="2 3" key="1">
    <citation type="journal article" date="2013" name="Proc. Natl. Acad. Sci. U.S.A.">
        <title>Genome of an arbuscular mycorrhizal fungus provides insight into the oldest plant symbiosis.</title>
        <authorList>
            <person name="Tisserant E."/>
            <person name="Malbreil M."/>
            <person name="Kuo A."/>
            <person name="Kohler A."/>
            <person name="Symeonidi A."/>
            <person name="Balestrini R."/>
            <person name="Charron P."/>
            <person name="Duensing N."/>
            <person name="Frei Dit Frey N."/>
            <person name="Gianinazzi-Pearson V."/>
            <person name="Gilbert L.B."/>
            <person name="Handa Y."/>
            <person name="Herr J.R."/>
            <person name="Hijri M."/>
            <person name="Koul R."/>
            <person name="Kawaguchi M."/>
            <person name="Krajinski F."/>
            <person name="Lammers P.J."/>
            <person name="Masclaux F.G."/>
            <person name="Murat C."/>
            <person name="Morin E."/>
            <person name="Ndikumana S."/>
            <person name="Pagni M."/>
            <person name="Petitpierre D."/>
            <person name="Requena N."/>
            <person name="Rosikiewicz P."/>
            <person name="Riley R."/>
            <person name="Saito K."/>
            <person name="San Clemente H."/>
            <person name="Shapiro H."/>
            <person name="van Tuinen D."/>
            <person name="Becard G."/>
            <person name="Bonfante P."/>
            <person name="Paszkowski U."/>
            <person name="Shachar-Hill Y.Y."/>
            <person name="Tuskan G.A."/>
            <person name="Young P.W."/>
            <person name="Sanders I.R."/>
            <person name="Henrissat B."/>
            <person name="Rensing S.A."/>
            <person name="Grigoriev I.V."/>
            <person name="Corradi N."/>
            <person name="Roux C."/>
            <person name="Martin F."/>
        </authorList>
    </citation>
    <scope>NUCLEOTIDE SEQUENCE [LARGE SCALE GENOMIC DNA]</scope>
    <source>
        <strain evidence="2 3">DAOM 197198</strain>
    </source>
</reference>
<evidence type="ECO:0000256" key="1">
    <source>
        <dbReference type="SAM" id="Phobius"/>
    </source>
</evidence>
<evidence type="ECO:0000313" key="2">
    <source>
        <dbReference type="EMBL" id="POG74052.1"/>
    </source>
</evidence>
<keyword evidence="1" id="KW-1133">Transmembrane helix</keyword>
<keyword evidence="3" id="KW-1185">Reference proteome</keyword>
<sequence>MFVDFRSSLFAMYLFLTGDSSALTNWTYTDNAPIAILIVLFSLLIVVYLMNLFIGLLNMAIEKDNNRVSYLKRRQRFLLKLSYSIYYHIKDVGENGFL</sequence>
<evidence type="ECO:0008006" key="4">
    <source>
        <dbReference type="Google" id="ProtNLM"/>
    </source>
</evidence>
<feature type="transmembrane region" description="Helical" evidence="1">
    <location>
        <begin position="32"/>
        <end position="57"/>
    </location>
</feature>
<protein>
    <recommendedName>
        <fullName evidence="4">Ion transport domain-containing protein</fullName>
    </recommendedName>
</protein>
<evidence type="ECO:0000313" key="3">
    <source>
        <dbReference type="Proteomes" id="UP000018888"/>
    </source>
</evidence>
<keyword evidence="1" id="KW-0812">Transmembrane</keyword>
<gene>
    <name evidence="2" type="ORF">GLOIN_2v1580384</name>
</gene>
<comment type="caution">
    <text evidence="2">The sequence shown here is derived from an EMBL/GenBank/DDBJ whole genome shotgun (WGS) entry which is preliminary data.</text>
</comment>
<dbReference type="AlphaFoldDB" id="A0A2P4Q8U7"/>
<reference evidence="2 3" key="2">
    <citation type="journal article" date="2018" name="New Phytol.">
        <title>High intraspecific genome diversity in the model arbuscular mycorrhizal symbiont Rhizophagus irregularis.</title>
        <authorList>
            <person name="Chen E.C.H."/>
            <person name="Morin E."/>
            <person name="Beaudet D."/>
            <person name="Noel J."/>
            <person name="Yildirir G."/>
            <person name="Ndikumana S."/>
            <person name="Charron P."/>
            <person name="St-Onge C."/>
            <person name="Giorgi J."/>
            <person name="Kruger M."/>
            <person name="Marton T."/>
            <person name="Ropars J."/>
            <person name="Grigoriev I.V."/>
            <person name="Hainaut M."/>
            <person name="Henrissat B."/>
            <person name="Roux C."/>
            <person name="Martin F."/>
            <person name="Corradi N."/>
        </authorList>
    </citation>
    <scope>NUCLEOTIDE SEQUENCE [LARGE SCALE GENOMIC DNA]</scope>
    <source>
        <strain evidence="2 3">DAOM 197198</strain>
    </source>
</reference>
<proteinExistence type="predicted"/>
<keyword evidence="1" id="KW-0472">Membrane</keyword>
<feature type="non-terminal residue" evidence="2">
    <location>
        <position position="98"/>
    </location>
</feature>